<dbReference type="KEGG" id="pbr:PB2503_12004"/>
<reference evidence="2" key="1">
    <citation type="submission" date="2010-08" db="EMBL/GenBank/DDBJ databases">
        <title>Genome sequence of Parvularcula bermudensis HTCC2503.</title>
        <authorList>
            <person name="Kang D.-M."/>
            <person name="Oh H.-M."/>
            <person name="Cho J.-C."/>
        </authorList>
    </citation>
    <scope>NUCLEOTIDE SEQUENCE [LARGE SCALE GENOMIC DNA]</scope>
    <source>
        <strain evidence="2">ATCC BAA-594 / HTCC2503 / KCTC 12087</strain>
    </source>
</reference>
<dbReference type="PANTHER" id="PTHR33986">
    <property type="entry name" value="OS02G0535700 PROTEIN"/>
    <property type="match status" value="1"/>
</dbReference>
<dbReference type="Pfam" id="PF06258">
    <property type="entry name" value="Mito_fiss_Elm1"/>
    <property type="match status" value="1"/>
</dbReference>
<gene>
    <name evidence="1" type="ordered locus">PB2503_12004</name>
</gene>
<dbReference type="AlphaFoldDB" id="E0TEH2"/>
<organism evidence="1 2">
    <name type="scientific">Parvularcula bermudensis (strain ATCC BAA-594 / HTCC2503 / KCTC 12087)</name>
    <dbReference type="NCBI Taxonomy" id="314260"/>
    <lineage>
        <taxon>Bacteria</taxon>
        <taxon>Pseudomonadati</taxon>
        <taxon>Pseudomonadota</taxon>
        <taxon>Alphaproteobacteria</taxon>
        <taxon>Parvularculales</taxon>
        <taxon>Parvularculaceae</taxon>
        <taxon>Parvularcula</taxon>
    </lineage>
</organism>
<evidence type="ECO:0008006" key="3">
    <source>
        <dbReference type="Google" id="ProtNLM"/>
    </source>
</evidence>
<accession>E0TEH2</accession>
<dbReference type="RefSeq" id="WP_013301418.1">
    <property type="nucleotide sequence ID" value="NC_014414.1"/>
</dbReference>
<dbReference type="EMBL" id="CP002156">
    <property type="protein sequence ID" value="ADM10444.1"/>
    <property type="molecule type" value="Genomic_DNA"/>
</dbReference>
<dbReference type="STRING" id="314260.PB2503_12004"/>
<evidence type="ECO:0000313" key="2">
    <source>
        <dbReference type="Proteomes" id="UP000001302"/>
    </source>
</evidence>
<name>E0TEH2_PARBH</name>
<reference evidence="1 2" key="2">
    <citation type="journal article" date="2011" name="J. Bacteriol.">
        <title>Complete genome sequence of strain HTCC2503T of Parvularcula bermudensis, the type species of the order "Parvularculales" in the class Alphaproteobacteria.</title>
        <authorList>
            <person name="Oh H.M."/>
            <person name="Kang I."/>
            <person name="Vergin K.L."/>
            <person name="Kang D."/>
            <person name="Rhee K.H."/>
            <person name="Giovannoni S.J."/>
            <person name="Cho J.C."/>
        </authorList>
    </citation>
    <scope>NUCLEOTIDE SEQUENCE [LARGE SCALE GENOMIC DNA]</scope>
    <source>
        <strain evidence="2">ATCC BAA-594 / HTCC2503 / KCTC 12087</strain>
    </source>
</reference>
<dbReference type="InterPro" id="IPR009367">
    <property type="entry name" value="Elm1-like"/>
</dbReference>
<dbReference type="Proteomes" id="UP000001302">
    <property type="component" value="Chromosome"/>
</dbReference>
<dbReference type="PANTHER" id="PTHR33986:SF15">
    <property type="entry name" value="MITOCHONDRIAL FISSION PROTEIN ELM1"/>
    <property type="match status" value="1"/>
</dbReference>
<dbReference type="eggNOG" id="COG3660">
    <property type="taxonomic scope" value="Bacteria"/>
</dbReference>
<sequence>MTTLRAGAKRGYARPDMQKDPLTLWAVSDGRAGMANQVLGLAEALARRTPCRIVEKTIVITPPHDRLPRGPLGPSLARLAPSSDPLSPPWPDIWLACGRRTVPLSLEVRAMAGAPFVVQTQDPKAPLGGFDLVLPPAHDQLSGANVLPLIGAPNRLSSVRMAKDALALEAEVGPADKTAVALIGGDSKQYKMTPNAVSLMLEALAAAEDAGHRVLITFSRRTPAWVKPHFAKGLPKAWIWDGNAVGQIGNPYFGLLGLADRLYVTAESANMLTDAAFTGCPVHLLPLQGGAAKWRRLHASLEAHGVLRPDAGPDDHWTYPPLRETDRAADALLALYRRARR</sequence>
<dbReference type="HOGENOM" id="CLU_048241_0_0_5"/>
<keyword evidence="2" id="KW-1185">Reference proteome</keyword>
<protein>
    <recommendedName>
        <fullName evidence="3">Nucleoside-diphosphate-sugar epimerase</fullName>
    </recommendedName>
</protein>
<evidence type="ECO:0000313" key="1">
    <source>
        <dbReference type="EMBL" id="ADM10444.1"/>
    </source>
</evidence>
<proteinExistence type="predicted"/>